<dbReference type="InterPro" id="IPR018201">
    <property type="entry name" value="Ketoacyl_synth_AS"/>
</dbReference>
<dbReference type="SMART" id="SM01294">
    <property type="entry name" value="PKS_PP_betabranch"/>
    <property type="match status" value="1"/>
</dbReference>
<dbReference type="Gene3D" id="3.40.366.10">
    <property type="entry name" value="Malonyl-Coenzyme A Acyl Carrier Protein, domain 2"/>
    <property type="match status" value="1"/>
</dbReference>
<evidence type="ECO:0000256" key="4">
    <source>
        <dbReference type="ARBA" id="ARBA00022679"/>
    </source>
</evidence>
<dbReference type="InterPro" id="IPR016036">
    <property type="entry name" value="Malonyl_transacylase_ACP-bd"/>
</dbReference>
<evidence type="ECO:0000256" key="8">
    <source>
        <dbReference type="SAM" id="Coils"/>
    </source>
</evidence>
<keyword evidence="3" id="KW-0597">Phosphoprotein</keyword>
<gene>
    <name evidence="11" type="ORF">LV75_001236</name>
</gene>
<comment type="caution">
    <text evidence="11">The sequence shown here is derived from an EMBL/GenBank/DDBJ whole genome shotgun (WGS) entry which is preliminary data.</text>
</comment>
<dbReference type="InterPro" id="IPR014031">
    <property type="entry name" value="Ketoacyl_synth_C"/>
</dbReference>
<dbReference type="Gene3D" id="1.10.1200.10">
    <property type="entry name" value="ACP-like"/>
    <property type="match status" value="1"/>
</dbReference>
<dbReference type="InterPro" id="IPR016035">
    <property type="entry name" value="Acyl_Trfase/lysoPLipase"/>
</dbReference>
<accession>A0ABT1I7Z7</accession>
<evidence type="ECO:0000256" key="7">
    <source>
        <dbReference type="ARBA" id="ARBA00023315"/>
    </source>
</evidence>
<dbReference type="SMART" id="SM00825">
    <property type="entry name" value="PKS_KS"/>
    <property type="match status" value="1"/>
</dbReference>
<dbReference type="InterPro" id="IPR050091">
    <property type="entry name" value="PKS_NRPS_Biosynth_Enz"/>
</dbReference>
<protein>
    <submittedName>
        <fullName evidence="11">Acyl transferase domain-containing protein</fullName>
    </submittedName>
</protein>
<dbReference type="PANTHER" id="PTHR43775:SF51">
    <property type="entry name" value="INACTIVE PHENOLPHTHIOCEROL SYNTHESIS POLYKETIDE SYNTHASE TYPE I PKS1-RELATED"/>
    <property type="match status" value="1"/>
</dbReference>
<dbReference type="InterPro" id="IPR016039">
    <property type="entry name" value="Thiolase-like"/>
</dbReference>
<dbReference type="InterPro" id="IPR009081">
    <property type="entry name" value="PP-bd_ACP"/>
</dbReference>
<evidence type="ECO:0000259" key="10">
    <source>
        <dbReference type="PROSITE" id="PS52004"/>
    </source>
</evidence>
<evidence type="ECO:0000256" key="2">
    <source>
        <dbReference type="ARBA" id="ARBA00022450"/>
    </source>
</evidence>
<proteinExistence type="predicted"/>
<dbReference type="InterPro" id="IPR057326">
    <property type="entry name" value="KR_dom"/>
</dbReference>
<feature type="domain" description="Ketosynthase family 3 (KS3)" evidence="10">
    <location>
        <begin position="35"/>
        <end position="445"/>
    </location>
</feature>
<dbReference type="Proteomes" id="UP001205185">
    <property type="component" value="Unassembled WGS sequence"/>
</dbReference>
<dbReference type="Pfam" id="PF00698">
    <property type="entry name" value="Acyl_transf_1"/>
    <property type="match status" value="1"/>
</dbReference>
<dbReference type="Pfam" id="PF00109">
    <property type="entry name" value="ketoacyl-synt"/>
    <property type="match status" value="1"/>
</dbReference>
<dbReference type="InterPro" id="IPR032821">
    <property type="entry name" value="PKS_assoc"/>
</dbReference>
<keyword evidence="8" id="KW-0175">Coiled coil</keyword>
<dbReference type="InterPro" id="IPR020806">
    <property type="entry name" value="PKS_PP-bd"/>
</dbReference>
<dbReference type="SUPFAM" id="SSF52151">
    <property type="entry name" value="FabD/lysophospholipase-like"/>
    <property type="match status" value="1"/>
</dbReference>
<dbReference type="InterPro" id="IPR006162">
    <property type="entry name" value="Ppantetheine_attach_site"/>
</dbReference>
<evidence type="ECO:0000313" key="12">
    <source>
        <dbReference type="Proteomes" id="UP001205185"/>
    </source>
</evidence>
<dbReference type="PROSITE" id="PS52004">
    <property type="entry name" value="KS3_2"/>
    <property type="match status" value="1"/>
</dbReference>
<sequence>MAQADEEKLLAYLKRATEELRAAREQVRELRERAAEPIAIVGMACRYPGGVSSPEDLWELVSGGVDALGPLPTDRGWDLAALPGSAEGGFLADAGGFDAGFFGISPREALAMDPQQRLLLHACWEAVERAGIDALSLRGSRTGVYAGVMYNDYATSVPAEVLDGYLGTSNANSVLSGRVAYSLGLQGPAVTVDTACSSSLVALHLAAQALRSGECSFALAGGVTVMAGPMMFAGFGFDEGTAADGRCKSFAAAADGTGWGEGVGVLLLERLSDARSNGHPVLAVVRGSAVNSDGASSGLTAPNGPAQQRVIEQALTAAQLLPSDVDVVEAHGTGTVLGDPIEAQALLAAYGPGRVEPLWLGSVKSNIGHTQAAAGVAGVIKMVHALRDGTLPATLHVDAPSPHVTWGPVRLLTSSRPWPAVDRPRRAAVSSFGVSGTNAHVVLEQADPLPVPAEGTAPGVLPFLVSGRSAAALRAQARRVLEVAAEPVDLARSLAVTRAALEHRAVVVAAEPTAGLRALAEGAASSDLVVGAPGSGPVAFLFTGQGAQRPGMGLALRVFPAFARAFDEVCAGLGLAVEVFEGGLDHTAVAQPALFALEVALFRLLESWGIRPDFVIGHSIGELAAAHVAGVLSLADACALVSARARLMGALPEGGAMLAIEAAEHEIDLPDGVDLAAVNSDRSIVVSGDRGSVDLFERRIVEQNRRVKRLTVSHAFHSHLMDPMLDEFAVVAKGLRYQRPEIEVLPTGGVAEVSVPEYWVGQVRSTVRFADAVAAAREQGATRFIELGPDGVLSALVDGIPTQRSGRDDVTTLLRAVATAHTQGVPVDWSAVFTGWGGRTVDLPTYAFQAERYWPIRETDTALWRYRAEWTPVAVSPSPVLVGTWLVLGAPDAVVRALETHGATVVREDTGLPLAGVITAQDLPATLRTLQTFATRPTRVWALTTGDTPDTAAIWGLGRSAALEFPGTWGGLVQLTGADVDGDLDPGLLAGALTSTEDQVRITSRVEGRRLRRAPAPRATWRPHGTVLVTGGTGALGQHVARWAAESGADRVVVVSRRAPRVDLPATVVACDVSNRDAVAALVAEYRPDVVIHAAGVGGLGRIPDLDADTLTTVFAGKVDGARHLADLCPDAELVLFSSAAATWGGANQAAYAAANAYLDGLAATRPRTTSIAWGPWAGDGMAAGADLARQGMLPLAPDQALTAMAEAVAGEDRVLTIAGVDWTRFAPTFTAARPSPLLSELTDTPAEPENTGWFRARLAETPAHERADLVSHLVLAEAATILGHNDLGGIDPGRPFRDLGFDSLTAVEMRNRLTTATGLSLLATVVFDYPTPAELASHLLTELSGGEDAEVRAAIAAIPLSRLAEAGLLTPLLRLAGLTDEADAPTDLDSMAGEDLLRLVAAGDGE</sequence>
<keyword evidence="6" id="KW-0511">Multifunctional enzyme</keyword>
<dbReference type="Pfam" id="PF08659">
    <property type="entry name" value="KR"/>
    <property type="match status" value="1"/>
</dbReference>
<dbReference type="RefSeq" id="WP_253885658.1">
    <property type="nucleotide sequence ID" value="NZ_BAAAVB010000001.1"/>
</dbReference>
<dbReference type="PANTHER" id="PTHR43775">
    <property type="entry name" value="FATTY ACID SYNTHASE"/>
    <property type="match status" value="1"/>
</dbReference>
<dbReference type="EMBL" id="JAMTCO010000003">
    <property type="protein sequence ID" value="MCP2268749.1"/>
    <property type="molecule type" value="Genomic_DNA"/>
</dbReference>
<dbReference type="SMART" id="SM00823">
    <property type="entry name" value="PKS_PP"/>
    <property type="match status" value="1"/>
</dbReference>
<dbReference type="Pfam" id="PF02801">
    <property type="entry name" value="Ketoacyl-synt_C"/>
    <property type="match status" value="1"/>
</dbReference>
<keyword evidence="2" id="KW-0596">Phosphopantetheine</keyword>
<evidence type="ECO:0000256" key="1">
    <source>
        <dbReference type="ARBA" id="ARBA00001957"/>
    </source>
</evidence>
<feature type="domain" description="Carrier" evidence="9">
    <location>
        <begin position="1269"/>
        <end position="1344"/>
    </location>
</feature>
<evidence type="ECO:0000256" key="3">
    <source>
        <dbReference type="ARBA" id="ARBA00022553"/>
    </source>
</evidence>
<dbReference type="Pfam" id="PF00550">
    <property type="entry name" value="PP-binding"/>
    <property type="match status" value="1"/>
</dbReference>
<keyword evidence="7" id="KW-0012">Acyltransferase</keyword>
<dbReference type="Gene3D" id="3.40.50.720">
    <property type="entry name" value="NAD(P)-binding Rossmann-like Domain"/>
    <property type="match status" value="1"/>
</dbReference>
<dbReference type="CDD" id="cd00833">
    <property type="entry name" value="PKS"/>
    <property type="match status" value="1"/>
</dbReference>
<reference evidence="11 12" key="1">
    <citation type="submission" date="2022-06" db="EMBL/GenBank/DDBJ databases">
        <title>Genomic Encyclopedia of Archaeal and Bacterial Type Strains, Phase II (KMG-II): from individual species to whole genera.</title>
        <authorList>
            <person name="Goeker M."/>
        </authorList>
    </citation>
    <scope>NUCLEOTIDE SEQUENCE [LARGE SCALE GENOMIC DNA]</scope>
    <source>
        <strain evidence="11 12">DSM 44255</strain>
    </source>
</reference>
<dbReference type="SMART" id="SM00822">
    <property type="entry name" value="PKS_KR"/>
    <property type="match status" value="1"/>
</dbReference>
<dbReference type="InterPro" id="IPR013968">
    <property type="entry name" value="PKS_KR"/>
</dbReference>
<keyword evidence="12" id="KW-1185">Reference proteome</keyword>
<dbReference type="InterPro" id="IPR015083">
    <property type="entry name" value="NorB/c/GfsB-D-like_docking"/>
</dbReference>
<keyword evidence="5" id="KW-0045">Antibiotic biosynthesis</keyword>
<dbReference type="SUPFAM" id="SSF53901">
    <property type="entry name" value="Thiolase-like"/>
    <property type="match status" value="1"/>
</dbReference>
<dbReference type="InterPro" id="IPR001227">
    <property type="entry name" value="Ac_transferase_dom_sf"/>
</dbReference>
<dbReference type="InterPro" id="IPR020841">
    <property type="entry name" value="PKS_Beta-ketoAc_synthase_dom"/>
</dbReference>
<dbReference type="Pfam" id="PF08990">
    <property type="entry name" value="Docking"/>
    <property type="match status" value="1"/>
</dbReference>
<name>A0ABT1I7Z7_9PSEU</name>
<feature type="coiled-coil region" evidence="8">
    <location>
        <begin position="6"/>
        <end position="33"/>
    </location>
</feature>
<evidence type="ECO:0000313" key="11">
    <source>
        <dbReference type="EMBL" id="MCP2268749.1"/>
    </source>
</evidence>
<dbReference type="InterPro" id="IPR036736">
    <property type="entry name" value="ACP-like_sf"/>
</dbReference>
<organism evidence="11 12">
    <name type="scientific">Actinokineospora diospyrosa</name>
    <dbReference type="NCBI Taxonomy" id="103728"/>
    <lineage>
        <taxon>Bacteria</taxon>
        <taxon>Bacillati</taxon>
        <taxon>Actinomycetota</taxon>
        <taxon>Actinomycetes</taxon>
        <taxon>Pseudonocardiales</taxon>
        <taxon>Pseudonocardiaceae</taxon>
        <taxon>Actinokineospora</taxon>
    </lineage>
</organism>
<keyword evidence="4 11" id="KW-0808">Transferase</keyword>
<evidence type="ECO:0000256" key="5">
    <source>
        <dbReference type="ARBA" id="ARBA00023194"/>
    </source>
</evidence>
<dbReference type="InterPro" id="IPR036291">
    <property type="entry name" value="NAD(P)-bd_dom_sf"/>
</dbReference>
<dbReference type="InterPro" id="IPR014043">
    <property type="entry name" value="Acyl_transferase_dom"/>
</dbReference>
<evidence type="ECO:0000256" key="6">
    <source>
        <dbReference type="ARBA" id="ARBA00023268"/>
    </source>
</evidence>
<comment type="cofactor">
    <cofactor evidence="1">
        <name>pantetheine 4'-phosphate</name>
        <dbReference type="ChEBI" id="CHEBI:47942"/>
    </cofactor>
</comment>
<evidence type="ECO:0000259" key="9">
    <source>
        <dbReference type="PROSITE" id="PS50075"/>
    </source>
</evidence>
<dbReference type="Gene3D" id="3.30.70.3290">
    <property type="match status" value="1"/>
</dbReference>
<dbReference type="SUPFAM" id="SSF55048">
    <property type="entry name" value="Probable ACP-binding domain of malonyl-CoA ACP transacylase"/>
    <property type="match status" value="1"/>
</dbReference>
<dbReference type="GO" id="GO:0016740">
    <property type="term" value="F:transferase activity"/>
    <property type="evidence" value="ECO:0007669"/>
    <property type="project" value="UniProtKB-KW"/>
</dbReference>
<dbReference type="SUPFAM" id="SSF47336">
    <property type="entry name" value="ACP-like"/>
    <property type="match status" value="1"/>
</dbReference>
<dbReference type="CDD" id="cd08952">
    <property type="entry name" value="KR_1_SDR_x"/>
    <property type="match status" value="1"/>
</dbReference>
<dbReference type="PROSITE" id="PS00012">
    <property type="entry name" value="PHOSPHOPANTETHEINE"/>
    <property type="match status" value="1"/>
</dbReference>
<dbReference type="SMART" id="SM00827">
    <property type="entry name" value="PKS_AT"/>
    <property type="match status" value="1"/>
</dbReference>
<dbReference type="Pfam" id="PF16197">
    <property type="entry name" value="KAsynt_C_assoc"/>
    <property type="match status" value="1"/>
</dbReference>
<dbReference type="Gene3D" id="3.40.47.10">
    <property type="match status" value="1"/>
</dbReference>
<dbReference type="InterPro" id="IPR014030">
    <property type="entry name" value="Ketoacyl_synth_N"/>
</dbReference>
<dbReference type="PROSITE" id="PS00606">
    <property type="entry name" value="KS3_1"/>
    <property type="match status" value="1"/>
</dbReference>
<dbReference type="PROSITE" id="PS50075">
    <property type="entry name" value="CARRIER"/>
    <property type="match status" value="1"/>
</dbReference>
<dbReference type="SUPFAM" id="SSF51735">
    <property type="entry name" value="NAD(P)-binding Rossmann-fold domains"/>
    <property type="match status" value="2"/>
</dbReference>